<dbReference type="InterPro" id="IPR051283">
    <property type="entry name" value="Sec_Metabolite_Acyltrans"/>
</dbReference>
<evidence type="ECO:0000313" key="2">
    <source>
        <dbReference type="EMBL" id="OMO58114.1"/>
    </source>
</evidence>
<accession>A0A1R3GJ45</accession>
<dbReference type="GO" id="GO:0016740">
    <property type="term" value="F:transferase activity"/>
    <property type="evidence" value="ECO:0007669"/>
    <property type="project" value="UniProtKB-KW"/>
</dbReference>
<reference evidence="3" key="1">
    <citation type="submission" date="2013-09" db="EMBL/GenBank/DDBJ databases">
        <title>Corchorus olitorius genome sequencing.</title>
        <authorList>
            <person name="Alam M."/>
            <person name="Haque M.S."/>
            <person name="Islam M.S."/>
            <person name="Emdad E.M."/>
            <person name="Islam M.M."/>
            <person name="Ahmed B."/>
            <person name="Halim A."/>
            <person name="Hossen Q.M.M."/>
            <person name="Hossain M.Z."/>
            <person name="Ahmed R."/>
            <person name="Khan M.M."/>
            <person name="Islam R."/>
            <person name="Rashid M.M."/>
            <person name="Khan S.A."/>
            <person name="Rahman M.S."/>
            <person name="Alam M."/>
            <person name="Yahiya A.S."/>
            <person name="Khan M.S."/>
            <person name="Azam M.S."/>
            <person name="Haque T."/>
            <person name="Lashkar M.Z.H."/>
            <person name="Akhand A.I."/>
            <person name="Morshed G."/>
            <person name="Roy S."/>
            <person name="Uddin K.S."/>
            <person name="Rabeya T."/>
            <person name="Hossain A.S."/>
            <person name="Chowdhury A."/>
            <person name="Snigdha A.R."/>
            <person name="Mortoza M.S."/>
            <person name="Matin S.A."/>
            <person name="Hoque S.M.E."/>
            <person name="Islam M.K."/>
            <person name="Roy D.K."/>
            <person name="Haider R."/>
            <person name="Moosa M.M."/>
            <person name="Elias S.M."/>
            <person name="Hasan A.M."/>
            <person name="Jahan S."/>
            <person name="Shafiuddin M."/>
            <person name="Mahmood N."/>
            <person name="Shommy N.S."/>
        </authorList>
    </citation>
    <scope>NUCLEOTIDE SEQUENCE [LARGE SCALE GENOMIC DNA]</scope>
    <source>
        <strain evidence="3">cv. O-4</strain>
    </source>
</reference>
<dbReference type="EMBL" id="AWUE01022453">
    <property type="protein sequence ID" value="OMO58114.1"/>
    <property type="molecule type" value="Genomic_DNA"/>
</dbReference>
<dbReference type="PANTHER" id="PTHR31896">
    <property type="entry name" value="FAMILY REGULATORY PROTEIN, PUTATIVE (AFU_ORTHOLOGUE AFUA_3G14730)-RELATED"/>
    <property type="match status" value="1"/>
</dbReference>
<comment type="caution">
    <text evidence="2">The sequence shown here is derived from an EMBL/GenBank/DDBJ whole genome shotgun (WGS) entry which is preliminary data.</text>
</comment>
<dbReference type="PANTHER" id="PTHR31896:SF43">
    <property type="entry name" value="PROTEIN ENHANCED PSEUDOMONAS SUSCEPTIBILITY 1"/>
    <property type="match status" value="1"/>
</dbReference>
<name>A0A1R3GJ45_9ROSI</name>
<dbReference type="STRING" id="93759.A0A1R3GJ45"/>
<keyword evidence="3" id="KW-1185">Reference proteome</keyword>
<gene>
    <name evidence="2" type="ORF">COLO4_34859</name>
</gene>
<protein>
    <submittedName>
        <fullName evidence="2">Transferase</fullName>
    </submittedName>
</protein>
<dbReference type="AlphaFoldDB" id="A0A1R3GJ45"/>
<dbReference type="Gene3D" id="3.30.559.10">
    <property type="entry name" value="Chloramphenicol acetyltransferase-like domain"/>
    <property type="match status" value="2"/>
</dbReference>
<organism evidence="2 3">
    <name type="scientific">Corchorus olitorius</name>
    <dbReference type="NCBI Taxonomy" id="93759"/>
    <lineage>
        <taxon>Eukaryota</taxon>
        <taxon>Viridiplantae</taxon>
        <taxon>Streptophyta</taxon>
        <taxon>Embryophyta</taxon>
        <taxon>Tracheophyta</taxon>
        <taxon>Spermatophyta</taxon>
        <taxon>Magnoliopsida</taxon>
        <taxon>eudicotyledons</taxon>
        <taxon>Gunneridae</taxon>
        <taxon>Pentapetalae</taxon>
        <taxon>rosids</taxon>
        <taxon>malvids</taxon>
        <taxon>Malvales</taxon>
        <taxon>Malvaceae</taxon>
        <taxon>Grewioideae</taxon>
        <taxon>Apeibeae</taxon>
        <taxon>Corchorus</taxon>
    </lineage>
</organism>
<proteinExistence type="predicted"/>
<dbReference type="Proteomes" id="UP000187203">
    <property type="component" value="Unassembled WGS sequence"/>
</dbReference>
<keyword evidence="1 2" id="KW-0808">Transferase</keyword>
<dbReference type="OrthoDB" id="620762at2759"/>
<dbReference type="InterPro" id="IPR023213">
    <property type="entry name" value="CAT-like_dom_sf"/>
</dbReference>
<evidence type="ECO:0000313" key="3">
    <source>
        <dbReference type="Proteomes" id="UP000187203"/>
    </source>
</evidence>
<dbReference type="Pfam" id="PF02458">
    <property type="entry name" value="Transferase"/>
    <property type="match status" value="1"/>
</dbReference>
<evidence type="ECO:0000256" key="1">
    <source>
        <dbReference type="ARBA" id="ARBA00022679"/>
    </source>
</evidence>
<sequence>MKIISSNIVQGANQESSRIHLTPWDLRLLPVGHIQKGLLFPKPTPDLQEKETDEDTLIHHLKASLSKTLDYFPPLAGRLATVEHEEDDTISYFIDCNNADALFIHAAAYAISISNIIEPVYVPQIVHSFFPLDGLKNYEGVSNPLLGIQVTNLADGIFIGCTINHCVSDGSSFWHFLNSWSEISKGSIPLSKLPVFQCWLPNGIDHLPVHIPKSSLKQVYAQELVLPPLQERVFHFTKENIAKLKAKANAERLQELPDGYFGNAVLDELVTVKAKEVLKQGIVRSGSANKFDGKITLFCGVEEGSIDIEACLSPEALEAMGNDEEFMDSVAL</sequence>